<accession>A0A1R1XCY7</accession>
<reference evidence="5" key="1">
    <citation type="submission" date="2017-01" db="EMBL/GenBank/DDBJ databases">
        <authorList>
            <person name="Wang Y."/>
            <person name="White M."/>
            <person name="Kvist S."/>
            <person name="Moncalvo J.-M."/>
        </authorList>
    </citation>
    <scope>NUCLEOTIDE SEQUENCE [LARGE SCALE GENOMIC DNA]</scope>
    <source>
        <strain evidence="5">ID-206-W2</strain>
    </source>
</reference>
<feature type="compositionally biased region" description="Low complexity" evidence="2">
    <location>
        <begin position="611"/>
        <end position="620"/>
    </location>
</feature>
<feature type="domain" description="WW" evidence="3">
    <location>
        <begin position="13"/>
        <end position="40"/>
    </location>
</feature>
<evidence type="ECO:0000313" key="4">
    <source>
        <dbReference type="EMBL" id="OMJ12492.1"/>
    </source>
</evidence>
<dbReference type="GO" id="GO:0070063">
    <property type="term" value="F:RNA polymerase binding"/>
    <property type="evidence" value="ECO:0007669"/>
    <property type="project" value="InterPro"/>
</dbReference>
<dbReference type="InterPro" id="IPR001202">
    <property type="entry name" value="WW_dom"/>
</dbReference>
<dbReference type="Pfam" id="PF01846">
    <property type="entry name" value="FF"/>
    <property type="match status" value="1"/>
</dbReference>
<dbReference type="SMART" id="SM00456">
    <property type="entry name" value="WW"/>
    <property type="match status" value="2"/>
</dbReference>
<dbReference type="SUPFAM" id="SSF81698">
    <property type="entry name" value="FF domain"/>
    <property type="match status" value="2"/>
</dbReference>
<dbReference type="PANTHER" id="PTHR15377">
    <property type="entry name" value="TRANSCRIPTION ELONGATION REGULATOR 1"/>
    <property type="match status" value="1"/>
</dbReference>
<feature type="compositionally biased region" description="Basic and acidic residues" evidence="2">
    <location>
        <begin position="547"/>
        <end position="556"/>
    </location>
</feature>
<sequence length="1082" mass="126361">MNDSISKQSGDIWGEFVSKDGTFYYYNRIKKFSIWSKPKGLVLPLPNESHQDLLNNWRNLHKTEIINNLKAEAKKDFPKKKCQILDTNFEIVITKQNRFYFFNPETQTSSWECPPEIENSFSQQLNDAKNKLLGTHSELPTFVEGTEMGVDDISWMLEQIGDDEQDEETDSENDKITIIPENIDASENQNHQNSNLEQTLASRQLKFKEMLLEYSIDPFGSWEKEATKFIEDPRFNVIDSIQEKKSIFDSTCKLILADRKKAKDAPSNNSPFAIKNAKYSSPFDKLIHENCGNPPLDWKQFFQKFKKDPRFLSVKSLVKREKLYNEFLKKNNFDYTKIESDYVDLVKEFLKSKNFNPETKFAEFAELMKFDIRFINYSSDENKKRILFLKHKENYLKSLPKTNSPPAKYHNTNTIINTSIPVTDSVPPISESTPQLKPQSISDNSNIYNSSSEPKLDYIDKFISQNRNISPSYKSRPEHKYRSREKSYSRSRSRSYERGRSKEKYYSRGKDCYSKKDNDSPRSRTKNRKRSTECRSNYDSDSSYYSDRVRNNDKHRDSHRNKHTTRDRYRTSKRSIERRRSRSSSSSKDSRKYSRKGRISSNRSRTRSRSPRNSIRNPSPYYKNDEKHRDIDNYNKFPEDRHENYSQKSKRRRDSYSRSPSRHSRSRNYTSENSRNKSEINSRRNESALSKLDSKRYYESKKSMSKANFARFNLESYNAKNQVASKLVDLVKFRETTNSTIYDLLVKSFKGKDVDLNESEISKNGRKNYDILEIGFGEALNSKYDIDELIAIHKNILLEKRNLRFNRYLTSKLELLARRDNELASADKEGSDSRITINSSFEKVMLVLISDSLQFRYMISKDIPEATYDCVLETFNLFVMNSLNELNNESIVSTSSDPEKCYQLAKVIIENNPTLSNFETSNLSIALEILSLAIEYFNKWQKSKIDLAMKELEEAILGNGRIEYLVRNLVYLKGKKGLDQTSQKADTKGAINNERGHSDGEIDESEFADDSESIDLNMKELIKSEQKVYSEVLTILEDDSRYTCLKFLGKGRDEYIHDTLQKFQNLLGSGASAFDVMKLKSF</sequence>
<name>A0A1R1XCY7_9FUNG</name>
<dbReference type="SMART" id="SM00441">
    <property type="entry name" value="FF"/>
    <property type="match status" value="3"/>
</dbReference>
<feature type="region of interest" description="Disordered" evidence="2">
    <location>
        <begin position="420"/>
        <end position="452"/>
    </location>
</feature>
<dbReference type="PROSITE" id="PS50020">
    <property type="entry name" value="WW_DOMAIN_2"/>
    <property type="match status" value="2"/>
</dbReference>
<dbReference type="CDD" id="cd00201">
    <property type="entry name" value="WW"/>
    <property type="match status" value="1"/>
</dbReference>
<dbReference type="InterPro" id="IPR045148">
    <property type="entry name" value="TCRG1-like"/>
</dbReference>
<feature type="compositionally biased region" description="Basic and acidic residues" evidence="2">
    <location>
        <begin position="475"/>
        <end position="522"/>
    </location>
</feature>
<evidence type="ECO:0000259" key="3">
    <source>
        <dbReference type="PROSITE" id="PS50020"/>
    </source>
</evidence>
<feature type="compositionally biased region" description="Basic and acidic residues" evidence="2">
    <location>
        <begin position="674"/>
        <end position="688"/>
    </location>
</feature>
<feature type="compositionally biased region" description="Polar residues" evidence="2">
    <location>
        <begin position="430"/>
        <end position="439"/>
    </location>
</feature>
<dbReference type="InterPro" id="IPR002713">
    <property type="entry name" value="FF_domain"/>
</dbReference>
<feature type="region of interest" description="Disordered" evidence="2">
    <location>
        <begin position="983"/>
        <end position="1004"/>
    </location>
</feature>
<comment type="caution">
    <text evidence="4">The sequence shown here is derived from an EMBL/GenBank/DDBJ whole genome shotgun (WGS) entry which is preliminary data.</text>
</comment>
<keyword evidence="5" id="KW-1185">Reference proteome</keyword>
<feature type="domain" description="WW" evidence="3">
    <location>
        <begin position="83"/>
        <end position="116"/>
    </location>
</feature>
<dbReference type="InterPro" id="IPR036020">
    <property type="entry name" value="WW_dom_sf"/>
</dbReference>
<feature type="compositionally biased region" description="Basic residues" evidence="2">
    <location>
        <begin position="593"/>
        <end position="610"/>
    </location>
</feature>
<evidence type="ECO:0000256" key="1">
    <source>
        <dbReference type="ARBA" id="ARBA00022737"/>
    </source>
</evidence>
<feature type="region of interest" description="Disordered" evidence="2">
    <location>
        <begin position="468"/>
        <end position="688"/>
    </location>
</feature>
<feature type="compositionally biased region" description="Basic residues" evidence="2">
    <location>
        <begin position="571"/>
        <end position="582"/>
    </location>
</feature>
<dbReference type="Proteomes" id="UP000187429">
    <property type="component" value="Unassembled WGS sequence"/>
</dbReference>
<feature type="compositionally biased region" description="Basic and acidic residues" evidence="2">
    <location>
        <begin position="623"/>
        <end position="645"/>
    </location>
</feature>
<dbReference type="Gene3D" id="2.20.70.10">
    <property type="match status" value="2"/>
</dbReference>
<dbReference type="GO" id="GO:0003712">
    <property type="term" value="F:transcription coregulator activity"/>
    <property type="evidence" value="ECO:0007669"/>
    <property type="project" value="TreeGrafter"/>
</dbReference>
<gene>
    <name evidence="4" type="ORF">AYI69_g9389</name>
</gene>
<keyword evidence="1" id="KW-0677">Repeat</keyword>
<protein>
    <submittedName>
        <fullName evidence="4">Transcription elongation regulator 1</fullName>
    </submittedName>
</protein>
<evidence type="ECO:0000256" key="2">
    <source>
        <dbReference type="SAM" id="MobiDB-lite"/>
    </source>
</evidence>
<proteinExistence type="predicted"/>
<organism evidence="4 5">
    <name type="scientific">Smittium culicis</name>
    <dbReference type="NCBI Taxonomy" id="133412"/>
    <lineage>
        <taxon>Eukaryota</taxon>
        <taxon>Fungi</taxon>
        <taxon>Fungi incertae sedis</taxon>
        <taxon>Zoopagomycota</taxon>
        <taxon>Kickxellomycotina</taxon>
        <taxon>Harpellomycetes</taxon>
        <taxon>Harpellales</taxon>
        <taxon>Legeriomycetaceae</taxon>
        <taxon>Smittium</taxon>
    </lineage>
</organism>
<dbReference type="AlphaFoldDB" id="A0A1R1XCY7"/>
<feature type="compositionally biased region" description="Low complexity" evidence="2">
    <location>
        <begin position="440"/>
        <end position="452"/>
    </location>
</feature>
<evidence type="ECO:0000313" key="5">
    <source>
        <dbReference type="Proteomes" id="UP000187429"/>
    </source>
</evidence>
<dbReference type="EMBL" id="LSSM01005532">
    <property type="protein sequence ID" value="OMJ12492.1"/>
    <property type="molecule type" value="Genomic_DNA"/>
</dbReference>
<dbReference type="GO" id="GO:0005634">
    <property type="term" value="C:nucleus"/>
    <property type="evidence" value="ECO:0007669"/>
    <property type="project" value="TreeGrafter"/>
</dbReference>
<dbReference type="SUPFAM" id="SSF51045">
    <property type="entry name" value="WW domain"/>
    <property type="match status" value="2"/>
</dbReference>
<dbReference type="PANTHER" id="PTHR15377:SF3">
    <property type="entry name" value="WW DOMAIN-CONTAINING PROTEIN"/>
    <property type="match status" value="1"/>
</dbReference>
<dbReference type="Gene3D" id="1.10.10.440">
    <property type="entry name" value="FF domain"/>
    <property type="match status" value="2"/>
</dbReference>
<dbReference type="OrthoDB" id="410044at2759"/>
<dbReference type="InterPro" id="IPR036517">
    <property type="entry name" value="FF_domain_sf"/>
</dbReference>